<evidence type="ECO:0000259" key="13">
    <source>
        <dbReference type="Pfam" id="PF01336"/>
    </source>
</evidence>
<dbReference type="Pfam" id="PF01336">
    <property type="entry name" value="tRNA_anti-codon"/>
    <property type="match status" value="1"/>
</dbReference>
<comment type="similarity">
    <text evidence="2 11">Belongs to the replication factor A protein 1 family.</text>
</comment>
<comment type="subunit">
    <text evidence="10 11">Component of the heterotrimeric canonical replication protein A complex (RPA).</text>
</comment>
<protein>
    <recommendedName>
        <fullName evidence="11">Replication protein A subunit</fullName>
    </recommendedName>
</protein>
<dbReference type="GO" id="GO:0006260">
    <property type="term" value="P:DNA replication"/>
    <property type="evidence" value="ECO:0007669"/>
    <property type="project" value="UniProtKB-KW"/>
</dbReference>
<dbReference type="GO" id="GO:0008270">
    <property type="term" value="F:zinc ion binding"/>
    <property type="evidence" value="ECO:0007669"/>
    <property type="project" value="UniProtKB-KW"/>
</dbReference>
<accession>A0A8S1ELX5</accession>
<dbReference type="NCBIfam" id="TIGR00617">
    <property type="entry name" value="rpa1"/>
    <property type="match status" value="1"/>
</dbReference>
<dbReference type="FunFam" id="2.40.50.140:FF:000041">
    <property type="entry name" value="Replication protein A subunit"/>
    <property type="match status" value="1"/>
</dbReference>
<keyword evidence="7 11" id="KW-0238">DNA-binding</keyword>
<evidence type="ECO:0000256" key="1">
    <source>
        <dbReference type="ARBA" id="ARBA00004123"/>
    </source>
</evidence>
<dbReference type="Pfam" id="PF08646">
    <property type="entry name" value="Rep_fac-A_C"/>
    <property type="match status" value="1"/>
</dbReference>
<evidence type="ECO:0000256" key="8">
    <source>
        <dbReference type="ARBA" id="ARBA00023242"/>
    </source>
</evidence>
<dbReference type="GO" id="GO:0006310">
    <property type="term" value="P:DNA recombination"/>
    <property type="evidence" value="ECO:0007669"/>
    <property type="project" value="InterPro"/>
</dbReference>
<evidence type="ECO:0000256" key="11">
    <source>
        <dbReference type="RuleBase" id="RU364130"/>
    </source>
</evidence>
<keyword evidence="3 11" id="KW-0235">DNA replication</keyword>
<keyword evidence="6 11" id="KW-0862">Zinc</keyword>
<dbReference type="InterPro" id="IPR013955">
    <property type="entry name" value="Rep_factor-A_C"/>
</dbReference>
<feature type="domain" description="Replication factor A C-terminal" evidence="14">
    <location>
        <begin position="487"/>
        <end position="631"/>
    </location>
</feature>
<dbReference type="SUPFAM" id="SSF50249">
    <property type="entry name" value="Nucleic acid-binding proteins"/>
    <property type="match status" value="3"/>
</dbReference>
<name>A0A8S1ELX5_9PELO</name>
<dbReference type="EMBL" id="CADEPM010000004">
    <property type="protein sequence ID" value="CAB3404838.1"/>
    <property type="molecule type" value="Genomic_DNA"/>
</dbReference>
<evidence type="ECO:0000256" key="6">
    <source>
        <dbReference type="ARBA" id="ARBA00022833"/>
    </source>
</evidence>
<dbReference type="FunFam" id="2.40.50.140:FF:000090">
    <property type="entry name" value="Replication protein A subunit"/>
    <property type="match status" value="1"/>
</dbReference>
<dbReference type="CDD" id="cd04475">
    <property type="entry name" value="RPA1_DBD_B"/>
    <property type="match status" value="1"/>
</dbReference>
<evidence type="ECO:0000256" key="3">
    <source>
        <dbReference type="ARBA" id="ARBA00022705"/>
    </source>
</evidence>
<organism evidence="16 17">
    <name type="scientific">Caenorhabditis bovis</name>
    <dbReference type="NCBI Taxonomy" id="2654633"/>
    <lineage>
        <taxon>Eukaryota</taxon>
        <taxon>Metazoa</taxon>
        <taxon>Ecdysozoa</taxon>
        <taxon>Nematoda</taxon>
        <taxon>Chromadorea</taxon>
        <taxon>Rhabditida</taxon>
        <taxon>Rhabditina</taxon>
        <taxon>Rhabditomorpha</taxon>
        <taxon>Rhabditoidea</taxon>
        <taxon>Rhabditidae</taxon>
        <taxon>Peloderinae</taxon>
        <taxon>Caenorhabditis</taxon>
    </lineage>
</organism>
<reference evidence="16 17" key="1">
    <citation type="submission" date="2020-04" db="EMBL/GenBank/DDBJ databases">
        <authorList>
            <person name="Laetsch R D."/>
            <person name="Stevens L."/>
            <person name="Kumar S."/>
            <person name="Blaxter L. M."/>
        </authorList>
    </citation>
    <scope>NUCLEOTIDE SEQUENCE [LARGE SCALE GENOMIC DNA]</scope>
</reference>
<feature type="domain" description="OB" evidence="13">
    <location>
        <begin position="227"/>
        <end position="307"/>
    </location>
</feature>
<dbReference type="CDD" id="cd04474">
    <property type="entry name" value="RPA1_DBD_A"/>
    <property type="match status" value="1"/>
</dbReference>
<dbReference type="GO" id="GO:0005634">
    <property type="term" value="C:nucleus"/>
    <property type="evidence" value="ECO:0007669"/>
    <property type="project" value="UniProtKB-SubCell"/>
</dbReference>
<dbReference type="OrthoDB" id="1751331at2759"/>
<dbReference type="AlphaFoldDB" id="A0A8S1ELX5"/>
<proteinExistence type="inferred from homology"/>
<gene>
    <name evidence="16" type="ORF">CBOVIS_LOCUS7105</name>
</gene>
<dbReference type="Pfam" id="PF16900">
    <property type="entry name" value="REPA_OB_2"/>
    <property type="match status" value="1"/>
</dbReference>
<dbReference type="Gene3D" id="2.40.50.140">
    <property type="entry name" value="Nucleic acid-binding proteins"/>
    <property type="match status" value="3"/>
</dbReference>
<dbReference type="CDD" id="cd04476">
    <property type="entry name" value="RPA1_DBD_C"/>
    <property type="match status" value="1"/>
</dbReference>
<dbReference type="PANTHER" id="PTHR47165">
    <property type="entry name" value="OS03G0429900 PROTEIN"/>
    <property type="match status" value="1"/>
</dbReference>
<evidence type="ECO:0000256" key="12">
    <source>
        <dbReference type="SAM" id="MobiDB-lite"/>
    </source>
</evidence>
<feature type="region of interest" description="Disordered" evidence="12">
    <location>
        <begin position="166"/>
        <end position="209"/>
    </location>
</feature>
<comment type="caution">
    <text evidence="16">The sequence shown here is derived from an EMBL/GenBank/DDBJ whole genome shotgun (WGS) entry which is preliminary data.</text>
</comment>
<evidence type="ECO:0000313" key="16">
    <source>
        <dbReference type="EMBL" id="CAB3404838.1"/>
    </source>
</evidence>
<evidence type="ECO:0000259" key="15">
    <source>
        <dbReference type="Pfam" id="PF16900"/>
    </source>
</evidence>
<comment type="function">
    <text evidence="9 11">As part of the heterotrimeric replication protein A complex (RPA/RP-A), binds and stabilizes single-stranded DNA intermediates, that form during DNA replication or upon DNA stress. It prevents their reannealing and in parallel, recruits and activates different proteins and complexes involved in DNA metabolism. Thereby, it plays an essential role both in DNA replication and the cellular response to DNA damage.</text>
</comment>
<dbReference type="GO" id="GO:0003677">
    <property type="term" value="F:DNA binding"/>
    <property type="evidence" value="ECO:0007669"/>
    <property type="project" value="UniProtKB-KW"/>
</dbReference>
<dbReference type="InterPro" id="IPR031657">
    <property type="entry name" value="REPA_OB_2"/>
</dbReference>
<dbReference type="InterPro" id="IPR004591">
    <property type="entry name" value="Rfa1"/>
</dbReference>
<dbReference type="PANTHER" id="PTHR47165:SF4">
    <property type="entry name" value="OS03G0429900 PROTEIN"/>
    <property type="match status" value="1"/>
</dbReference>
<sequence length="641" mass="71883">MADIQISRQVYDKFNYQGKLKLSCSYLQEIFENHGYPGHEGVVQIVKGKTDVGTLNGFDFCYRLRITDGIFMYNSIVSTKCEAKVEKYTNFLVEGAIIAISDLELMNGENKPTLVIHDFDLLSCYHKLLLNPDGTKPKTHNGKPEEHMGYRSSAIIADDWAEAEEFAHEQENRGVPPPAKIQKTENGAASVNKARAPPPQMNRKGASKTEGGVMPIAAVTPYASNFKIHGMVSRKEEMRTLPAKNMKIFNFELTDVHGDCIRVTAFNEVAESMASLIVENMSYYVSGGSVRVANKRFNSTGHDYEITLRSDSKVEPGGEIFSTPKLNVKRVELNKIPSQIGNMIDVLVVVERMDEEPTHFTSRQGKELIKRELDVVDESGVQIRVTMWGEEATNVNKDLVGKVVLFKGLIPKEFNGAYSLNTTSSTRIHSVPDIPGVAELFEWYENERPKVDIQTISQMAPSNSEAPRTIAGIIEMRFGNESEKGDYASLKAMITRVNPSNAIYKGCSNEGCQKKVVESDGEYRCEKCNSSSTTFKWLYMIQFEIADATGQIYVTAFGDTAAKIVGKSAAEVGAIREVDENEYNAVFEKIQFQPKMWRVRCKMESYNEEVRQRVTVFSVEDVNKDKYIAHLTDLVEQLEAL</sequence>
<feature type="domain" description="Replication protein A OB" evidence="15">
    <location>
        <begin position="341"/>
        <end position="428"/>
    </location>
</feature>
<keyword evidence="5 11" id="KW-0863">Zinc-finger</keyword>
<dbReference type="GO" id="GO:0006281">
    <property type="term" value="P:DNA repair"/>
    <property type="evidence" value="ECO:0007669"/>
    <property type="project" value="InterPro"/>
</dbReference>
<dbReference type="InterPro" id="IPR047192">
    <property type="entry name" value="Euk_RPA1_DBD_C"/>
</dbReference>
<evidence type="ECO:0000259" key="14">
    <source>
        <dbReference type="Pfam" id="PF08646"/>
    </source>
</evidence>
<dbReference type="InterPro" id="IPR012340">
    <property type="entry name" value="NA-bd_OB-fold"/>
</dbReference>
<evidence type="ECO:0000256" key="9">
    <source>
        <dbReference type="ARBA" id="ARBA00058595"/>
    </source>
</evidence>
<keyword evidence="8 11" id="KW-0539">Nucleus</keyword>
<evidence type="ECO:0000256" key="5">
    <source>
        <dbReference type="ARBA" id="ARBA00022771"/>
    </source>
</evidence>
<comment type="subcellular location">
    <subcellularLocation>
        <location evidence="1 11">Nucleus</location>
    </subcellularLocation>
</comment>
<keyword evidence="4 11" id="KW-0479">Metal-binding</keyword>
<dbReference type="Proteomes" id="UP000494206">
    <property type="component" value="Unassembled WGS sequence"/>
</dbReference>
<evidence type="ECO:0000256" key="10">
    <source>
        <dbReference type="ARBA" id="ARBA00062035"/>
    </source>
</evidence>
<dbReference type="InterPro" id="IPR004365">
    <property type="entry name" value="NA-bd_OB_tRNA"/>
</dbReference>
<evidence type="ECO:0000256" key="7">
    <source>
        <dbReference type="ARBA" id="ARBA00023125"/>
    </source>
</evidence>
<evidence type="ECO:0000313" key="17">
    <source>
        <dbReference type="Proteomes" id="UP000494206"/>
    </source>
</evidence>
<evidence type="ECO:0000256" key="2">
    <source>
        <dbReference type="ARBA" id="ARBA00005690"/>
    </source>
</evidence>
<keyword evidence="17" id="KW-1185">Reference proteome</keyword>
<evidence type="ECO:0000256" key="4">
    <source>
        <dbReference type="ARBA" id="ARBA00022723"/>
    </source>
</evidence>